<gene>
    <name evidence="1" type="primary">GIP</name>
    <name evidence="1" type="ORF">CR513_05944</name>
</gene>
<proteinExistence type="predicted"/>
<dbReference type="STRING" id="157652.A0A371I3N3"/>
<reference evidence="1" key="1">
    <citation type="submission" date="2018-05" db="EMBL/GenBank/DDBJ databases">
        <title>Draft genome of Mucuna pruriens seed.</title>
        <authorList>
            <person name="Nnadi N.E."/>
            <person name="Vos R."/>
            <person name="Hasami M.H."/>
            <person name="Devisetty U.K."/>
            <person name="Aguiy J.C."/>
        </authorList>
    </citation>
    <scope>NUCLEOTIDE SEQUENCE [LARGE SCALE GENOMIC DNA]</scope>
    <source>
        <strain evidence="1">JCA_2017</strain>
    </source>
</reference>
<keyword evidence="2" id="KW-1185">Reference proteome</keyword>
<accession>A0A371I3N3</accession>
<dbReference type="AlphaFoldDB" id="A0A371I3N3"/>
<dbReference type="CDD" id="cd09272">
    <property type="entry name" value="RNase_HI_RT_Ty1"/>
    <property type="match status" value="1"/>
</dbReference>
<dbReference type="EMBL" id="QJKJ01000995">
    <property type="protein sequence ID" value="RDY09652.1"/>
    <property type="molecule type" value="Genomic_DNA"/>
</dbReference>
<comment type="caution">
    <text evidence="1">The sequence shown here is derived from an EMBL/GenBank/DDBJ whole genome shotgun (WGS) entry which is preliminary data.</text>
</comment>
<dbReference type="OrthoDB" id="1927598at2759"/>
<dbReference type="Proteomes" id="UP000257109">
    <property type="component" value="Unassembled WGS sequence"/>
</dbReference>
<feature type="non-terminal residue" evidence="1">
    <location>
        <position position="1"/>
    </location>
</feature>
<protein>
    <submittedName>
        <fullName evidence="1">Copia protein</fullName>
    </submittedName>
</protein>
<organism evidence="1 2">
    <name type="scientific">Mucuna pruriens</name>
    <name type="common">Velvet bean</name>
    <name type="synonym">Dolichos pruriens</name>
    <dbReference type="NCBI Taxonomy" id="157652"/>
    <lineage>
        <taxon>Eukaryota</taxon>
        <taxon>Viridiplantae</taxon>
        <taxon>Streptophyta</taxon>
        <taxon>Embryophyta</taxon>
        <taxon>Tracheophyta</taxon>
        <taxon>Spermatophyta</taxon>
        <taxon>Magnoliopsida</taxon>
        <taxon>eudicotyledons</taxon>
        <taxon>Gunneridae</taxon>
        <taxon>Pentapetalae</taxon>
        <taxon>rosids</taxon>
        <taxon>fabids</taxon>
        <taxon>Fabales</taxon>
        <taxon>Fabaceae</taxon>
        <taxon>Papilionoideae</taxon>
        <taxon>50 kb inversion clade</taxon>
        <taxon>NPAAA clade</taxon>
        <taxon>indigoferoid/millettioid clade</taxon>
        <taxon>Phaseoleae</taxon>
        <taxon>Mucuna</taxon>
    </lineage>
</organism>
<evidence type="ECO:0000313" key="1">
    <source>
        <dbReference type="EMBL" id="RDY09652.1"/>
    </source>
</evidence>
<name>A0A371I3N3_MUCPR</name>
<dbReference type="PANTHER" id="PTHR11439">
    <property type="entry name" value="GAG-POL-RELATED RETROTRANSPOSON"/>
    <property type="match status" value="1"/>
</dbReference>
<sequence>MSDLGLLSYFLRIEYKMTKYKIVMHQSNYASIQVCKGSIDGGGGLNMQQSNLSGTPVEVGLVLEKETNEKLVDHTYYRKISHLLATKRILRYVQGKVDFGILFPKGEADAKLKLIGYSDLDWCEDKRYIFYEGAPISWSFTKKPIATLSSCETEYITAFETACQVVWLDALTKELQVKNSSKVKLLIDKKSTIDLARHTSHERSKAYRNKVPLLKIASQQ</sequence>
<evidence type="ECO:0000313" key="2">
    <source>
        <dbReference type="Proteomes" id="UP000257109"/>
    </source>
</evidence>
<dbReference type="PANTHER" id="PTHR11439:SF515">
    <property type="entry name" value="GAG-POL POLYPROTEIN"/>
    <property type="match status" value="1"/>
</dbReference>